<dbReference type="AlphaFoldDB" id="A0A1L9QT40"/>
<sequence length="520" mass="59433">MDTYIKQAWSLVNEYFYSNSIDISKQVDHELVRAYLKACQKSTPKGIRIVSSGNRLYLRFKTTTKPATVNNSCNEDFTRDGCINALAKALAVFNRLQGTDSESEFWKWYESEIKGAVSLENDIITIGDAIEIVKTNYINGYDKCGRDRSEEKSQVNTLANYQLTYGNHYQKLDPKLKLNGENIIFEVIRNWGELYRKKTKGFKNAYTACCKLLRDCKLPQELDKVTNHFGVIKVVSKTKQQTIDIESFLDFRDRVLGLNGYLLTKKQQEALGNRRSWFKAFSFNLLYGFRASEFKAIPNLDKPVKRGDRVFLALYDPENTENIAVLGDGFWIADTSGKRHWITIKTGKRISAPMIHPNYPSLIELLDIKNPSVPMPECIPKSDSDPKTFKNAYTRRMGLRLSDYIRQVGGQCFTQTHALRHLANYHGTIAGLTTKQRSWSLGHSDHMNDSYYGHLSVSSEVELMTSDISGNQRVRELELKLKEAYSKIDSLEETILFLKKENARLNELLGGNDNLPRIGS</sequence>
<dbReference type="InterPro" id="IPR011010">
    <property type="entry name" value="DNA_brk_join_enz"/>
</dbReference>
<evidence type="ECO:0000313" key="2">
    <source>
        <dbReference type="EMBL" id="OJJ25841.1"/>
    </source>
</evidence>
<accession>A0A1L9QT40</accession>
<proteinExistence type="predicted"/>
<dbReference type="Proteomes" id="UP000183940">
    <property type="component" value="Unassembled WGS sequence"/>
</dbReference>
<protein>
    <submittedName>
        <fullName evidence="2">Uncharacterized protein</fullName>
    </submittedName>
</protein>
<dbReference type="GO" id="GO:0003677">
    <property type="term" value="F:DNA binding"/>
    <property type="evidence" value="ECO:0007669"/>
    <property type="project" value="InterPro"/>
</dbReference>
<evidence type="ECO:0000256" key="1">
    <source>
        <dbReference type="SAM" id="Coils"/>
    </source>
</evidence>
<keyword evidence="1" id="KW-0175">Coiled coil</keyword>
<name>A0A1L9QT40_9CYAN</name>
<feature type="coiled-coil region" evidence="1">
    <location>
        <begin position="474"/>
        <end position="508"/>
    </location>
</feature>
<reference evidence="2" key="1">
    <citation type="submission" date="2016-10" db="EMBL/GenBank/DDBJ databases">
        <title>CRISPR-Cas defence system in Roseofilum reptotaenium: evidence of a bacteriophage-cyanobacterium arms race in the coral black band disease.</title>
        <authorList>
            <person name="Buerger P."/>
            <person name="Wood-Charlson E.M."/>
            <person name="Weynberg K.D."/>
            <person name="Willis B."/>
            <person name="Van Oppen M.J."/>
        </authorList>
    </citation>
    <scope>NUCLEOTIDE SEQUENCE [LARGE SCALE GENOMIC DNA]</scope>
    <source>
        <strain evidence="2">AO1-A</strain>
    </source>
</reference>
<dbReference type="SUPFAM" id="SSF56349">
    <property type="entry name" value="DNA breaking-rejoining enzymes"/>
    <property type="match status" value="1"/>
</dbReference>
<keyword evidence="3" id="KW-1185">Reference proteome</keyword>
<evidence type="ECO:0000313" key="3">
    <source>
        <dbReference type="Proteomes" id="UP000183940"/>
    </source>
</evidence>
<comment type="caution">
    <text evidence="2">The sequence shown here is derived from an EMBL/GenBank/DDBJ whole genome shotgun (WGS) entry which is preliminary data.</text>
</comment>
<organism evidence="2 3">
    <name type="scientific">Roseofilum reptotaenium AO1-A</name>
    <dbReference type="NCBI Taxonomy" id="1925591"/>
    <lineage>
        <taxon>Bacteria</taxon>
        <taxon>Bacillati</taxon>
        <taxon>Cyanobacteriota</taxon>
        <taxon>Cyanophyceae</taxon>
        <taxon>Desertifilales</taxon>
        <taxon>Desertifilaceae</taxon>
        <taxon>Roseofilum</taxon>
    </lineage>
</organism>
<dbReference type="EMBL" id="MLAW01000012">
    <property type="protein sequence ID" value="OJJ25841.1"/>
    <property type="molecule type" value="Genomic_DNA"/>
</dbReference>
<gene>
    <name evidence="2" type="ORF">BI308_08870</name>
</gene>